<evidence type="ECO:0000313" key="1">
    <source>
        <dbReference type="EMBL" id="KAK5860911.1"/>
    </source>
</evidence>
<protein>
    <submittedName>
        <fullName evidence="1">Uncharacterized protein</fullName>
    </submittedName>
</protein>
<evidence type="ECO:0000313" key="2">
    <source>
        <dbReference type="Proteomes" id="UP001346869"/>
    </source>
</evidence>
<dbReference type="Proteomes" id="UP001346869">
    <property type="component" value="Unassembled WGS sequence"/>
</dbReference>
<proteinExistence type="predicted"/>
<name>A0AAN7XAT8_ELEMC</name>
<keyword evidence="2" id="KW-1185">Reference proteome</keyword>
<gene>
    <name evidence="1" type="ORF">PBY51_022354</name>
</gene>
<accession>A0AAN7XAT8</accession>
<dbReference type="AlphaFoldDB" id="A0AAN7XAT8"/>
<reference evidence="1 2" key="2">
    <citation type="journal article" date="2023" name="Mol. Biol. Evol.">
        <title>Genomics of Secondarily Temperate Adaptation in the Only Non-Antarctic Icefish.</title>
        <authorList>
            <person name="Rivera-Colon A.G."/>
            <person name="Rayamajhi N."/>
            <person name="Minhas B.F."/>
            <person name="Madrigal G."/>
            <person name="Bilyk K.T."/>
            <person name="Yoon V."/>
            <person name="Hune M."/>
            <person name="Gregory S."/>
            <person name="Cheng C.H.C."/>
            <person name="Catchen J.M."/>
        </authorList>
    </citation>
    <scope>NUCLEOTIDE SEQUENCE [LARGE SCALE GENOMIC DNA]</scope>
    <source>
        <strain evidence="1">JMC-PN-2008</strain>
    </source>
</reference>
<sequence length="79" mass="8513">MAPSIPVILGILLSGTRTPSVGCRCLWILKGCAQGAQPGPRWARPVDSSLALLSQQEDVSWSNREGVDEGRLVRRENGV</sequence>
<comment type="caution">
    <text evidence="1">The sequence shown here is derived from an EMBL/GenBank/DDBJ whole genome shotgun (WGS) entry which is preliminary data.</text>
</comment>
<organism evidence="1 2">
    <name type="scientific">Eleginops maclovinus</name>
    <name type="common">Patagonian blennie</name>
    <name type="synonym">Eleginus maclovinus</name>
    <dbReference type="NCBI Taxonomy" id="56733"/>
    <lineage>
        <taxon>Eukaryota</taxon>
        <taxon>Metazoa</taxon>
        <taxon>Chordata</taxon>
        <taxon>Craniata</taxon>
        <taxon>Vertebrata</taxon>
        <taxon>Euteleostomi</taxon>
        <taxon>Actinopterygii</taxon>
        <taxon>Neopterygii</taxon>
        <taxon>Teleostei</taxon>
        <taxon>Neoteleostei</taxon>
        <taxon>Acanthomorphata</taxon>
        <taxon>Eupercaria</taxon>
        <taxon>Perciformes</taxon>
        <taxon>Notothenioidei</taxon>
        <taxon>Eleginopidae</taxon>
        <taxon>Eleginops</taxon>
    </lineage>
</organism>
<dbReference type="EMBL" id="JAUZQC010000013">
    <property type="protein sequence ID" value="KAK5860911.1"/>
    <property type="molecule type" value="Genomic_DNA"/>
</dbReference>
<reference evidence="1 2" key="1">
    <citation type="journal article" date="2023" name="Genes (Basel)">
        <title>Chromosome-Level Genome Assembly and Circadian Gene Repertoire of the Patagonia Blennie Eleginops maclovinus-The Closest Ancestral Proxy of Antarctic Cryonotothenioids.</title>
        <authorList>
            <person name="Cheng C.C."/>
            <person name="Rivera-Colon A.G."/>
            <person name="Minhas B.F."/>
            <person name="Wilson L."/>
            <person name="Rayamajhi N."/>
            <person name="Vargas-Chacoff L."/>
            <person name="Catchen J.M."/>
        </authorList>
    </citation>
    <scope>NUCLEOTIDE SEQUENCE [LARGE SCALE GENOMIC DNA]</scope>
    <source>
        <strain evidence="1">JMC-PN-2008</strain>
    </source>
</reference>